<dbReference type="AlphaFoldDB" id="A0A5E4LPA8"/>
<evidence type="ECO:0000256" key="10">
    <source>
        <dbReference type="ARBA" id="ARBA00022691"/>
    </source>
</evidence>
<dbReference type="InterPro" id="IPR029026">
    <property type="entry name" value="tRNA_m1G_MTases_N"/>
</dbReference>
<protein>
    <recommendedName>
        <fullName evidence="6 14">tRNA (cytidine(56)-2'-O)-methyltransferase</fullName>
        <ecNumber evidence="5 14">2.1.1.206</ecNumber>
    </recommendedName>
    <alternativeName>
        <fullName evidence="12 14">tRNA ribose 2'-O-methyltransferase aTrm56</fullName>
    </alternativeName>
</protein>
<reference evidence="15 16" key="1">
    <citation type="submission" date="2019-08" db="EMBL/GenBank/DDBJ databases">
        <authorList>
            <person name="Vazquez-Campos X."/>
        </authorList>
    </citation>
    <scope>NUCLEOTIDE SEQUENCE [LARGE SCALE GENOMIC DNA]</scope>
    <source>
        <strain evidence="15">LFW-283_2</strain>
    </source>
</reference>
<evidence type="ECO:0000256" key="9">
    <source>
        <dbReference type="ARBA" id="ARBA00022679"/>
    </source>
</evidence>
<dbReference type="HAMAP" id="MF_00077">
    <property type="entry name" value="tRNA_methyltr_aTrm56"/>
    <property type="match status" value="1"/>
</dbReference>
<dbReference type="GO" id="GO:0106059">
    <property type="term" value="F:tRNA (cytidine(56)-2'-O)-methyltransferase activity"/>
    <property type="evidence" value="ECO:0007669"/>
    <property type="project" value="UniProtKB-EC"/>
</dbReference>
<comment type="function">
    <text evidence="1 14">Specifically catalyzes the AdoMet-dependent 2'-O-ribose methylation of cytidine at position 56 in tRNAs.</text>
</comment>
<dbReference type="Gene3D" id="3.40.1280.10">
    <property type="match status" value="1"/>
</dbReference>
<evidence type="ECO:0000256" key="14">
    <source>
        <dbReference type="HAMAP-Rule" id="MF_00077"/>
    </source>
</evidence>
<keyword evidence="11 14" id="KW-0819">tRNA processing</keyword>
<dbReference type="InterPro" id="IPR029028">
    <property type="entry name" value="Alpha/beta_knot_MTases"/>
</dbReference>
<comment type="caution">
    <text evidence="14">Lacks conserved residue(s) required for the propagation of feature annotation.</text>
</comment>
<dbReference type="Pfam" id="PF01994">
    <property type="entry name" value="Trm56"/>
    <property type="match status" value="1"/>
</dbReference>
<comment type="subunit">
    <text evidence="4 14">Homodimer.</text>
</comment>
<dbReference type="PANTHER" id="PTHR42197:SF1">
    <property type="entry name" value="TRNA (CYTIDINE(56)-2'-O)-METHYLTRANSFERASE"/>
    <property type="match status" value="1"/>
</dbReference>
<feature type="binding site" evidence="14">
    <location>
        <position position="91"/>
    </location>
    <ligand>
        <name>S-adenosyl-L-methionine</name>
        <dbReference type="ChEBI" id="CHEBI:59789"/>
    </ligand>
</feature>
<keyword evidence="7 14" id="KW-0963">Cytoplasm</keyword>
<proteinExistence type="inferred from homology"/>
<evidence type="ECO:0000256" key="4">
    <source>
        <dbReference type="ARBA" id="ARBA00011738"/>
    </source>
</evidence>
<evidence type="ECO:0000256" key="11">
    <source>
        <dbReference type="ARBA" id="ARBA00022694"/>
    </source>
</evidence>
<evidence type="ECO:0000256" key="6">
    <source>
        <dbReference type="ARBA" id="ARBA00013709"/>
    </source>
</evidence>
<evidence type="ECO:0000313" key="16">
    <source>
        <dbReference type="Proteomes" id="UP000789941"/>
    </source>
</evidence>
<name>A0A5E4LPA8_9ARCH</name>
<dbReference type="Proteomes" id="UP000789941">
    <property type="component" value="Unassembled WGS sequence"/>
</dbReference>
<gene>
    <name evidence="15" type="ORF">LFW2832_01270</name>
</gene>
<keyword evidence="10 14" id="KW-0949">S-adenosyl-L-methionine</keyword>
<evidence type="ECO:0000256" key="3">
    <source>
        <dbReference type="ARBA" id="ARBA00010324"/>
    </source>
</evidence>
<comment type="catalytic activity">
    <reaction evidence="13 14">
        <text>cytidine(56) in tRNA + S-adenosyl-L-methionine = 2'-O-methylcytidine(56) in tRNA + S-adenosyl-L-homocysteine + H(+)</text>
        <dbReference type="Rhea" id="RHEA:42968"/>
        <dbReference type="Rhea" id="RHEA-COMP:10308"/>
        <dbReference type="Rhea" id="RHEA-COMP:10309"/>
        <dbReference type="ChEBI" id="CHEBI:15378"/>
        <dbReference type="ChEBI" id="CHEBI:57856"/>
        <dbReference type="ChEBI" id="CHEBI:59789"/>
        <dbReference type="ChEBI" id="CHEBI:74495"/>
        <dbReference type="ChEBI" id="CHEBI:82748"/>
        <dbReference type="EC" id="2.1.1.206"/>
    </reaction>
</comment>
<evidence type="ECO:0000256" key="7">
    <source>
        <dbReference type="ARBA" id="ARBA00022490"/>
    </source>
</evidence>
<comment type="subcellular location">
    <subcellularLocation>
        <location evidence="2 14">Cytoplasm</location>
    </subcellularLocation>
</comment>
<dbReference type="GO" id="GO:0002128">
    <property type="term" value="P:tRNA nucleoside ribose methylation"/>
    <property type="evidence" value="ECO:0007669"/>
    <property type="project" value="UniProtKB-UniRule"/>
</dbReference>
<accession>A0A5E4LPA8</accession>
<dbReference type="PANTHER" id="PTHR42197">
    <property type="entry name" value="TRNA (CYTIDINE(56)-2'-O)-METHYLTRANSFERASE"/>
    <property type="match status" value="1"/>
</dbReference>
<dbReference type="PIRSF" id="PIRSF016123">
    <property type="entry name" value="UCP016123"/>
    <property type="match status" value="1"/>
</dbReference>
<evidence type="ECO:0000256" key="13">
    <source>
        <dbReference type="ARBA" id="ARBA00047792"/>
    </source>
</evidence>
<keyword evidence="9 14" id="KW-0808">Transferase</keyword>
<evidence type="ECO:0000313" key="15">
    <source>
        <dbReference type="EMBL" id="VVC02843.1"/>
    </source>
</evidence>
<sequence>MEIFVLRLSHRLPRDERISTHVCLVARAFGANSVVYSGQHDSGLEESVKKICASWGGQVEGSAMPFDISYEKNALKFMRECKASGYSIIHLTMYGLPLPEKLNEIKNSKKLLIVVGSEQVPGEVYELADFNISVTNQPHSEVAALAITLDRIVNGRELTKEHSWSFGSRIKIEPCAKGKKFRKS</sequence>
<evidence type="ECO:0000256" key="8">
    <source>
        <dbReference type="ARBA" id="ARBA00022603"/>
    </source>
</evidence>
<evidence type="ECO:0000256" key="1">
    <source>
        <dbReference type="ARBA" id="ARBA00003959"/>
    </source>
</evidence>
<evidence type="ECO:0000256" key="12">
    <source>
        <dbReference type="ARBA" id="ARBA00029826"/>
    </source>
</evidence>
<dbReference type="GO" id="GO:0005737">
    <property type="term" value="C:cytoplasm"/>
    <property type="evidence" value="ECO:0007669"/>
    <property type="project" value="UniProtKB-SubCell"/>
</dbReference>
<comment type="similarity">
    <text evidence="3 14">Belongs to the aTrm56 family.</text>
</comment>
<keyword evidence="8 14" id="KW-0489">Methyltransferase</keyword>
<comment type="caution">
    <text evidence="15">The sequence shown here is derived from an EMBL/GenBank/DDBJ whole genome shotgun (WGS) entry which is preliminary data.</text>
</comment>
<dbReference type="EMBL" id="CABMJJ010000003">
    <property type="protein sequence ID" value="VVC02843.1"/>
    <property type="molecule type" value="Genomic_DNA"/>
</dbReference>
<dbReference type="SUPFAM" id="SSF75217">
    <property type="entry name" value="alpha/beta knot"/>
    <property type="match status" value="1"/>
</dbReference>
<organism evidence="15 16">
    <name type="scientific">Candidatus Bilamarchaeum dharawalense</name>
    <dbReference type="NCBI Taxonomy" id="2885759"/>
    <lineage>
        <taxon>Archaea</taxon>
        <taxon>Candidatus Micrarchaeota</taxon>
        <taxon>Candidatus Micrarchaeia</taxon>
        <taxon>Candidatus Anstonellales</taxon>
        <taxon>Candidatus Bilamarchaeaceae</taxon>
        <taxon>Candidatus Bilamarchaeum</taxon>
    </lineage>
</organism>
<evidence type="ECO:0000256" key="2">
    <source>
        <dbReference type="ARBA" id="ARBA00004496"/>
    </source>
</evidence>
<dbReference type="EC" id="2.1.1.206" evidence="5 14"/>
<dbReference type="InterPro" id="IPR002845">
    <property type="entry name" value="tRNA_mtfrase_aTrm56"/>
</dbReference>
<evidence type="ECO:0000256" key="5">
    <source>
        <dbReference type="ARBA" id="ARBA00012624"/>
    </source>
</evidence>